<dbReference type="EMBL" id="AVOT02000637">
    <property type="protein sequence ID" value="MBW0463812.1"/>
    <property type="molecule type" value="Genomic_DNA"/>
</dbReference>
<dbReference type="AlphaFoldDB" id="A0A9Q3GEZ5"/>
<sequence length="249" mass="28228">MACTGKITIITPGVISKGKFPKAVDKELPEDREGLFRTRIPVRGHLGHRGGWQDTEGNHTHSAIHVPIKQKHHTRGLEGYVSSSSVPPTRQRYFPREHGQQKVQPRIPLGRTWIKVPENMSQRDTLQRSYGNHQRMESHQEVQTPGGKGNQDEGATRHYPINRRTAEPERASLYSFSVTRSRPTQLSTGFKPFRHLQISGQESPFSKIPGSLQKKPRIKAQKQDFFLPKAERVRPNDPEAVGIGERSTQ</sequence>
<organism evidence="2 3">
    <name type="scientific">Austropuccinia psidii MF-1</name>
    <dbReference type="NCBI Taxonomy" id="1389203"/>
    <lineage>
        <taxon>Eukaryota</taxon>
        <taxon>Fungi</taxon>
        <taxon>Dikarya</taxon>
        <taxon>Basidiomycota</taxon>
        <taxon>Pucciniomycotina</taxon>
        <taxon>Pucciniomycetes</taxon>
        <taxon>Pucciniales</taxon>
        <taxon>Sphaerophragmiaceae</taxon>
        <taxon>Austropuccinia</taxon>
    </lineage>
</organism>
<evidence type="ECO:0000313" key="3">
    <source>
        <dbReference type="Proteomes" id="UP000765509"/>
    </source>
</evidence>
<protein>
    <submittedName>
        <fullName evidence="2">Uncharacterized protein</fullName>
    </submittedName>
</protein>
<name>A0A9Q3GEZ5_9BASI</name>
<feature type="region of interest" description="Disordered" evidence="1">
    <location>
        <begin position="224"/>
        <end position="249"/>
    </location>
</feature>
<reference evidence="2" key="1">
    <citation type="submission" date="2021-03" db="EMBL/GenBank/DDBJ databases">
        <title>Draft genome sequence of rust myrtle Austropuccinia psidii MF-1, a brazilian biotype.</title>
        <authorList>
            <person name="Quecine M.C."/>
            <person name="Pachon D.M.R."/>
            <person name="Bonatelli M.L."/>
            <person name="Correr F.H."/>
            <person name="Franceschini L.M."/>
            <person name="Leite T.F."/>
            <person name="Margarido G.R.A."/>
            <person name="Almeida C.A."/>
            <person name="Ferrarezi J.A."/>
            <person name="Labate C.A."/>
        </authorList>
    </citation>
    <scope>NUCLEOTIDE SEQUENCE</scope>
    <source>
        <strain evidence="2">MF-1</strain>
    </source>
</reference>
<gene>
    <name evidence="2" type="ORF">O181_003527</name>
</gene>
<keyword evidence="3" id="KW-1185">Reference proteome</keyword>
<feature type="region of interest" description="Disordered" evidence="1">
    <location>
        <begin position="67"/>
        <end position="102"/>
    </location>
</feature>
<proteinExistence type="predicted"/>
<feature type="region of interest" description="Disordered" evidence="1">
    <location>
        <begin position="135"/>
        <end position="160"/>
    </location>
</feature>
<evidence type="ECO:0000313" key="2">
    <source>
        <dbReference type="EMBL" id="MBW0463812.1"/>
    </source>
</evidence>
<dbReference type="Proteomes" id="UP000765509">
    <property type="component" value="Unassembled WGS sequence"/>
</dbReference>
<evidence type="ECO:0000256" key="1">
    <source>
        <dbReference type="SAM" id="MobiDB-lite"/>
    </source>
</evidence>
<accession>A0A9Q3GEZ5</accession>
<comment type="caution">
    <text evidence="2">The sequence shown here is derived from an EMBL/GenBank/DDBJ whole genome shotgun (WGS) entry which is preliminary data.</text>
</comment>